<feature type="compositionally biased region" description="Low complexity" evidence="8">
    <location>
        <begin position="355"/>
        <end position="375"/>
    </location>
</feature>
<feature type="region of interest" description="Disordered" evidence="8">
    <location>
        <begin position="333"/>
        <end position="389"/>
    </location>
</feature>
<evidence type="ECO:0000256" key="1">
    <source>
        <dbReference type="ARBA" id="ARBA00004479"/>
    </source>
</evidence>
<dbReference type="OrthoDB" id="2555614at2759"/>
<keyword evidence="6 9" id="KW-0472">Membrane</keyword>
<dbReference type="InParanoid" id="A0A317XY05"/>
<evidence type="ECO:0000256" key="2">
    <source>
        <dbReference type="ARBA" id="ARBA00005341"/>
    </source>
</evidence>
<dbReference type="Pfam" id="PF05283">
    <property type="entry name" value="MGC-24"/>
    <property type="match status" value="1"/>
</dbReference>
<evidence type="ECO:0000313" key="12">
    <source>
        <dbReference type="Proteomes" id="UP000246740"/>
    </source>
</evidence>
<feature type="region of interest" description="Disordered" evidence="8">
    <location>
        <begin position="138"/>
        <end position="178"/>
    </location>
</feature>
<accession>A0A317XY05</accession>
<gene>
    <name evidence="11" type="ORF">BCV70DRAFT_197240</name>
</gene>
<feature type="compositionally biased region" description="Polar residues" evidence="8">
    <location>
        <begin position="337"/>
        <end position="348"/>
    </location>
</feature>
<evidence type="ECO:0000256" key="5">
    <source>
        <dbReference type="ARBA" id="ARBA00022989"/>
    </source>
</evidence>
<comment type="subcellular location">
    <subcellularLocation>
        <location evidence="1">Membrane</location>
        <topology evidence="1">Single-pass type I membrane protein</topology>
    </subcellularLocation>
</comment>
<sequence length="500" mass="51530">MLHLFSPLMAAASLLLVSHASALSFGVRSVNCSSIDWTITINATEWSVAPFINLFFISQSAGQNYSLSFSAQADGQFPGAGTFTPNTSFGNTVISGSYRIGAGLADENGKLLTTSEAVEWVSTVALDPRIFPFTNCGSSSTSATSSSTTSRATSTSTSSARPSSTAAGAATGASTASASSQTAKSSAAASASSSQGSSNNAGAIAGGIVGGLAALLILFFLVRFCRSRRRTQRLRNEAAFAGEGYYHNETGQGAPMAEAAAHSAAVSRIPSVDYRSAGDIAVLARLQRRSGDQGSRRSSSKSAHTASKAYAADTETEEEIKVVQVPFALSVPRRASHTPSSRPVSTPGASPEPVSASASGSFGASHSRSASSPYGAGEGRTLAAQRSQSSFKIPRVSVPAYLLDEEAAAAQTGSNTAPPSPTKWADHTFAPPPGRRGSGVTFQSTDDDKFRASHRSLKVSATVLFSSLLNPLLRSLATLYSTAYAPFVPPSPVGPQRLLS</sequence>
<evidence type="ECO:0000313" key="11">
    <source>
        <dbReference type="EMBL" id="PWZ03002.1"/>
    </source>
</evidence>
<feature type="chain" id="PRO_5016395870" description="Mid2 domain-containing protein" evidence="10">
    <location>
        <begin position="23"/>
        <end position="500"/>
    </location>
</feature>
<name>A0A317XY05_9BASI</name>
<evidence type="ECO:0000256" key="9">
    <source>
        <dbReference type="SAM" id="Phobius"/>
    </source>
</evidence>
<evidence type="ECO:0000256" key="10">
    <source>
        <dbReference type="SAM" id="SignalP"/>
    </source>
</evidence>
<dbReference type="GO" id="GO:0016020">
    <property type="term" value="C:membrane"/>
    <property type="evidence" value="ECO:0007669"/>
    <property type="project" value="UniProtKB-SubCell"/>
</dbReference>
<feature type="compositionally biased region" description="Low complexity" evidence="8">
    <location>
        <begin position="296"/>
        <end position="313"/>
    </location>
</feature>
<evidence type="ECO:0000256" key="6">
    <source>
        <dbReference type="ARBA" id="ARBA00023136"/>
    </source>
</evidence>
<keyword evidence="12" id="KW-1185">Reference proteome</keyword>
<dbReference type="Proteomes" id="UP000246740">
    <property type="component" value="Unassembled WGS sequence"/>
</dbReference>
<keyword evidence="3 9" id="KW-0812">Transmembrane</keyword>
<dbReference type="EMBL" id="KZ819188">
    <property type="protein sequence ID" value="PWZ03002.1"/>
    <property type="molecule type" value="Genomic_DNA"/>
</dbReference>
<reference evidence="11 12" key="1">
    <citation type="journal article" date="2018" name="Mol. Biol. Evol.">
        <title>Broad Genomic Sampling Reveals a Smut Pathogenic Ancestry of the Fungal Clade Ustilaginomycotina.</title>
        <authorList>
            <person name="Kijpornyongpan T."/>
            <person name="Mondo S.J."/>
            <person name="Barry K."/>
            <person name="Sandor L."/>
            <person name="Lee J."/>
            <person name="Lipzen A."/>
            <person name="Pangilinan J."/>
            <person name="LaButti K."/>
            <person name="Hainaut M."/>
            <person name="Henrissat B."/>
            <person name="Grigoriev I.V."/>
            <person name="Spatafora J.W."/>
            <person name="Aime M.C."/>
        </authorList>
    </citation>
    <scope>NUCLEOTIDE SEQUENCE [LARGE SCALE GENOMIC DNA]</scope>
    <source>
        <strain evidence="11 12">MCA 3645</strain>
    </source>
</reference>
<protein>
    <recommendedName>
        <fullName evidence="13">Mid2 domain-containing protein</fullName>
    </recommendedName>
</protein>
<evidence type="ECO:0008006" key="13">
    <source>
        <dbReference type="Google" id="ProtNLM"/>
    </source>
</evidence>
<feature type="transmembrane region" description="Helical" evidence="9">
    <location>
        <begin position="203"/>
        <end position="225"/>
    </location>
</feature>
<evidence type="ECO:0000256" key="8">
    <source>
        <dbReference type="SAM" id="MobiDB-lite"/>
    </source>
</evidence>
<keyword evidence="7" id="KW-0325">Glycoprotein</keyword>
<proteinExistence type="inferred from homology"/>
<feature type="region of interest" description="Disordered" evidence="8">
    <location>
        <begin position="409"/>
        <end position="441"/>
    </location>
</feature>
<keyword evidence="4 10" id="KW-0732">Signal</keyword>
<feature type="region of interest" description="Disordered" evidence="8">
    <location>
        <begin position="287"/>
        <end position="315"/>
    </location>
</feature>
<evidence type="ECO:0000256" key="7">
    <source>
        <dbReference type="ARBA" id="ARBA00023180"/>
    </source>
</evidence>
<dbReference type="AlphaFoldDB" id="A0A317XY05"/>
<evidence type="ECO:0000256" key="4">
    <source>
        <dbReference type="ARBA" id="ARBA00022729"/>
    </source>
</evidence>
<keyword evidence="5 9" id="KW-1133">Transmembrane helix</keyword>
<feature type="signal peptide" evidence="10">
    <location>
        <begin position="1"/>
        <end position="22"/>
    </location>
</feature>
<comment type="similarity">
    <text evidence="2">Belongs to the CD164 family.</text>
</comment>
<organism evidence="11 12">
    <name type="scientific">Testicularia cyperi</name>
    <dbReference type="NCBI Taxonomy" id="1882483"/>
    <lineage>
        <taxon>Eukaryota</taxon>
        <taxon>Fungi</taxon>
        <taxon>Dikarya</taxon>
        <taxon>Basidiomycota</taxon>
        <taxon>Ustilaginomycotina</taxon>
        <taxon>Ustilaginomycetes</taxon>
        <taxon>Ustilaginales</taxon>
        <taxon>Anthracoideaceae</taxon>
        <taxon>Testicularia</taxon>
    </lineage>
</organism>
<evidence type="ECO:0000256" key="3">
    <source>
        <dbReference type="ARBA" id="ARBA00022692"/>
    </source>
</evidence>
<dbReference type="InterPro" id="IPR007947">
    <property type="entry name" value="CD164_MGC24"/>
</dbReference>